<dbReference type="Gene3D" id="1.20.1280.50">
    <property type="match status" value="1"/>
</dbReference>
<proteinExistence type="predicted"/>
<organism evidence="1 2">
    <name type="scientific">Agrocybe pediades</name>
    <dbReference type="NCBI Taxonomy" id="84607"/>
    <lineage>
        <taxon>Eukaryota</taxon>
        <taxon>Fungi</taxon>
        <taxon>Dikarya</taxon>
        <taxon>Basidiomycota</taxon>
        <taxon>Agaricomycotina</taxon>
        <taxon>Agaricomycetes</taxon>
        <taxon>Agaricomycetidae</taxon>
        <taxon>Agaricales</taxon>
        <taxon>Agaricineae</taxon>
        <taxon>Strophariaceae</taxon>
        <taxon>Agrocybe</taxon>
    </lineage>
</organism>
<evidence type="ECO:0000313" key="2">
    <source>
        <dbReference type="Proteomes" id="UP000521872"/>
    </source>
</evidence>
<dbReference type="SUPFAM" id="SSF52047">
    <property type="entry name" value="RNI-like"/>
    <property type="match status" value="1"/>
</dbReference>
<dbReference type="InterPro" id="IPR032675">
    <property type="entry name" value="LRR_dom_sf"/>
</dbReference>
<evidence type="ECO:0000313" key="1">
    <source>
        <dbReference type="EMBL" id="KAF4622630.1"/>
    </source>
</evidence>
<keyword evidence="2" id="KW-1185">Reference proteome</keyword>
<protein>
    <recommendedName>
        <fullName evidence="3">F-box domain-containing protein</fullName>
    </recommendedName>
</protein>
<gene>
    <name evidence="1" type="ORF">D9613_009272</name>
</gene>
<name>A0A8H4R5P1_9AGAR</name>
<dbReference type="EMBL" id="JAACJL010000002">
    <property type="protein sequence ID" value="KAF4622630.1"/>
    <property type="molecule type" value="Genomic_DNA"/>
</dbReference>
<dbReference type="Gene3D" id="3.80.10.10">
    <property type="entry name" value="Ribonuclease Inhibitor"/>
    <property type="match status" value="1"/>
</dbReference>
<reference evidence="1 2" key="1">
    <citation type="submission" date="2019-12" db="EMBL/GenBank/DDBJ databases">
        <authorList>
            <person name="Floudas D."/>
            <person name="Bentzer J."/>
            <person name="Ahren D."/>
            <person name="Johansson T."/>
            <person name="Persson P."/>
            <person name="Tunlid A."/>
        </authorList>
    </citation>
    <scope>NUCLEOTIDE SEQUENCE [LARGE SCALE GENOMIC DNA]</scope>
    <source>
        <strain evidence="1 2">CBS 102.39</strain>
    </source>
</reference>
<comment type="caution">
    <text evidence="1">The sequence shown here is derived from an EMBL/GenBank/DDBJ whole genome shotgun (WGS) entry which is preliminary data.</text>
</comment>
<evidence type="ECO:0008006" key="3">
    <source>
        <dbReference type="Google" id="ProtNLM"/>
    </source>
</evidence>
<dbReference type="Proteomes" id="UP000521872">
    <property type="component" value="Unassembled WGS sequence"/>
</dbReference>
<sequence>MNDTSDKEAGHSQWKGSPISKLSPELLTHILDFTRNEFPDDTEHDKDFRRRIATMATQVSRFWRDVALDHHLWWTELTIYHPWNIEAVDTYLKRSQQCLLDLRVLTTTPLRKRPRGYTLLPPSEDDCLDLLKIIFPHFHRCRFLELNEIFRRMETHKEVFGYLDQLLSAPFPHLERFTFADDLRAYRAYTNGVKRPFLSPSLAPSLRDLRLIGYSLDAIHLPSSTITTLHLSKRTYGEISYANLVEELQTCQNLTELAIYNDVLNLLESYPDYIRCRLPSLKTLLLLGNMDMVSELLVSLDTPNLEELVVAPAAGLPDFQLYREMKDTSRVVQPPFPNLRRLILAPKGPTEFTEVMECASGAFPLIEQLTLANLYPGEFVSAFTSNNPLLFPKMVDLALTDVDATIADALYSIGAFRLAEGIPLRNFILDSDSFRRVSGHFSEGTPHFQLQDGNPWEDRRKTLLDKDVKDLYLGRRQ</sequence>
<dbReference type="AlphaFoldDB" id="A0A8H4R5P1"/>
<accession>A0A8H4R5P1</accession>